<name>A0A7G9Z7N7_9EURY</name>
<organism evidence="1">
    <name type="scientific">Candidatus Methanophaga sp. ANME-1 ERB7</name>
    <dbReference type="NCBI Taxonomy" id="2759913"/>
    <lineage>
        <taxon>Archaea</taxon>
        <taxon>Methanobacteriati</taxon>
        <taxon>Methanobacteriota</taxon>
        <taxon>Stenosarchaea group</taxon>
        <taxon>Methanomicrobia</taxon>
        <taxon>Candidatus Methanophagales</taxon>
        <taxon>Candidatus Methanophagaceae</taxon>
        <taxon>Candidatus Methanophaga</taxon>
    </lineage>
</organism>
<reference evidence="1" key="1">
    <citation type="submission" date="2020-06" db="EMBL/GenBank/DDBJ databases">
        <title>Unique genomic features of the anaerobic methanotrophic archaea.</title>
        <authorList>
            <person name="Chadwick G.L."/>
            <person name="Skennerton C.T."/>
            <person name="Laso-Perez R."/>
            <person name="Leu A.O."/>
            <person name="Speth D.R."/>
            <person name="Yu H."/>
            <person name="Morgan-Lang C."/>
            <person name="Hatzenpichler R."/>
            <person name="Goudeau D."/>
            <person name="Malmstrom R."/>
            <person name="Brazelton W.J."/>
            <person name="Woyke T."/>
            <person name="Hallam S.J."/>
            <person name="Tyson G.W."/>
            <person name="Wegener G."/>
            <person name="Boetius A."/>
            <person name="Orphan V."/>
        </authorList>
    </citation>
    <scope>NUCLEOTIDE SEQUENCE</scope>
</reference>
<gene>
    <name evidence="1" type="ORF">INNEFFPN_00030</name>
</gene>
<evidence type="ECO:0000313" key="1">
    <source>
        <dbReference type="EMBL" id="QNO56271.1"/>
    </source>
</evidence>
<accession>A0A7G9Z7N7</accession>
<protein>
    <submittedName>
        <fullName evidence="1">Uncharacterized protein</fullName>
    </submittedName>
</protein>
<dbReference type="AlphaFoldDB" id="A0A7G9Z7N7"/>
<proteinExistence type="predicted"/>
<dbReference type="EMBL" id="MT631651">
    <property type="protein sequence ID" value="QNO56271.1"/>
    <property type="molecule type" value="Genomic_DNA"/>
</dbReference>
<sequence>MSLSEILDDIISKEVYKAEKVEAELYYAFLKLPKDTIAKIESDKEFREKYKEKIGDEFQKQGYDDLEVLEINPSSNTIKVRYTGYYSGTKQYPEIHLKTLLVFYEERGNDIRAPDVFDEIVEMARLDLEEKDKKDLKEERLYHFATLFKEAIY</sequence>